<comment type="catalytic activity">
    <reaction evidence="5">
        <text>a 2'-deoxyribonucleoside 5'-diphosphate + [thioredoxin]-disulfide + H2O = a ribonucleoside 5'-diphosphate + [thioredoxin]-dithiol</text>
        <dbReference type="Rhea" id="RHEA:23252"/>
        <dbReference type="Rhea" id="RHEA-COMP:10698"/>
        <dbReference type="Rhea" id="RHEA-COMP:10700"/>
        <dbReference type="ChEBI" id="CHEBI:15377"/>
        <dbReference type="ChEBI" id="CHEBI:29950"/>
        <dbReference type="ChEBI" id="CHEBI:50058"/>
        <dbReference type="ChEBI" id="CHEBI:57930"/>
        <dbReference type="ChEBI" id="CHEBI:73316"/>
        <dbReference type="EC" id="1.17.4.1"/>
    </reaction>
</comment>
<evidence type="ECO:0000256" key="5">
    <source>
        <dbReference type="ARBA" id="ARBA00047754"/>
    </source>
</evidence>
<feature type="non-terminal residue" evidence="8">
    <location>
        <position position="1"/>
    </location>
</feature>
<comment type="similarity">
    <text evidence="1">Belongs to the ribonucleoside diphosphate reductase class-2 family.</text>
</comment>
<protein>
    <recommendedName>
        <fullName evidence="2">ribonucleoside-diphosphate reductase</fullName>
        <ecNumber evidence="2">1.17.4.1</ecNumber>
    </recommendedName>
</protein>
<evidence type="ECO:0000256" key="4">
    <source>
        <dbReference type="ARBA" id="ARBA00022741"/>
    </source>
</evidence>
<dbReference type="InterPro" id="IPR024434">
    <property type="entry name" value="TSCPD_dom"/>
</dbReference>
<evidence type="ECO:0000256" key="2">
    <source>
        <dbReference type="ARBA" id="ARBA00012274"/>
    </source>
</evidence>
<accession>A0A850NNG4</accession>
<sequence length="165" mass="17541">PAGRPRRRELSARHKGFTQKVTIGGHRLFLRTGEYDDGSLGEIEVLPAREGAALRGAIEAFAQAVTIALQYGVPLDAFVDGFAHARFGGSAGPVEGDPQIAQASSVPDYVFRTLAAHYLGRTIADPSAEATEGETPLLPMALPIEPPVPPPPGRRRGRPSLRLVS</sequence>
<dbReference type="GO" id="GO:0004748">
    <property type="term" value="F:ribonucleoside-diphosphate reductase activity, thioredoxin disulfide as acceptor"/>
    <property type="evidence" value="ECO:0007669"/>
    <property type="project" value="UniProtKB-EC"/>
</dbReference>
<keyword evidence="3" id="KW-0237">DNA synthesis</keyword>
<dbReference type="Pfam" id="PF12637">
    <property type="entry name" value="TSCPD"/>
    <property type="match status" value="1"/>
</dbReference>
<dbReference type="EC" id="1.17.4.1" evidence="2"/>
<dbReference type="GO" id="GO:0071897">
    <property type="term" value="P:DNA biosynthetic process"/>
    <property type="evidence" value="ECO:0007669"/>
    <property type="project" value="UniProtKB-KW"/>
</dbReference>
<feature type="region of interest" description="Disordered" evidence="6">
    <location>
        <begin position="128"/>
        <end position="165"/>
    </location>
</feature>
<feature type="domain" description="TSCPD" evidence="7">
    <location>
        <begin position="13"/>
        <end position="118"/>
    </location>
</feature>
<organism evidence="8 9">
    <name type="scientific">Endobacter medicaginis</name>
    <dbReference type="NCBI Taxonomy" id="1181271"/>
    <lineage>
        <taxon>Bacteria</taxon>
        <taxon>Pseudomonadati</taxon>
        <taxon>Pseudomonadota</taxon>
        <taxon>Alphaproteobacteria</taxon>
        <taxon>Acetobacterales</taxon>
        <taxon>Acetobacteraceae</taxon>
        <taxon>Endobacter</taxon>
    </lineage>
</organism>
<name>A0A850NNG4_9PROT</name>
<comment type="caution">
    <text evidence="8">The sequence shown here is derived from an EMBL/GenBank/DDBJ whole genome shotgun (WGS) entry which is preliminary data.</text>
</comment>
<evidence type="ECO:0000313" key="9">
    <source>
        <dbReference type="Proteomes" id="UP000565205"/>
    </source>
</evidence>
<evidence type="ECO:0000313" key="8">
    <source>
        <dbReference type="EMBL" id="NVN29560.1"/>
    </source>
</evidence>
<dbReference type="AlphaFoldDB" id="A0A850NNG4"/>
<dbReference type="EMBL" id="JABXXQ010000046">
    <property type="protein sequence ID" value="NVN29560.1"/>
    <property type="molecule type" value="Genomic_DNA"/>
</dbReference>
<keyword evidence="4" id="KW-0547">Nucleotide-binding</keyword>
<dbReference type="Proteomes" id="UP000565205">
    <property type="component" value="Unassembled WGS sequence"/>
</dbReference>
<evidence type="ECO:0000256" key="1">
    <source>
        <dbReference type="ARBA" id="ARBA00007405"/>
    </source>
</evidence>
<evidence type="ECO:0000256" key="3">
    <source>
        <dbReference type="ARBA" id="ARBA00022634"/>
    </source>
</evidence>
<proteinExistence type="inferred from homology"/>
<gene>
    <name evidence="8" type="ORF">HUK83_04320</name>
</gene>
<dbReference type="GO" id="GO:0000166">
    <property type="term" value="F:nucleotide binding"/>
    <property type="evidence" value="ECO:0007669"/>
    <property type="project" value="UniProtKB-KW"/>
</dbReference>
<evidence type="ECO:0000259" key="7">
    <source>
        <dbReference type="Pfam" id="PF12637"/>
    </source>
</evidence>
<reference evidence="8 9" key="1">
    <citation type="submission" date="2020-06" db="EMBL/GenBank/DDBJ databases">
        <title>Description of novel acetic acid bacteria.</title>
        <authorList>
            <person name="Sombolestani A."/>
        </authorList>
    </citation>
    <scope>NUCLEOTIDE SEQUENCE [LARGE SCALE GENOMIC DNA]</scope>
    <source>
        <strain evidence="8 9">LMG 26838</strain>
    </source>
</reference>
<evidence type="ECO:0000256" key="6">
    <source>
        <dbReference type="SAM" id="MobiDB-lite"/>
    </source>
</evidence>